<protein>
    <recommendedName>
        <fullName evidence="1">NACHT N-terminal Helical domain-containing protein</fullName>
    </recommendedName>
</protein>
<dbReference type="Pfam" id="PF22738">
    <property type="entry name" value="NNH7"/>
    <property type="match status" value="1"/>
</dbReference>
<organism evidence="2 3">
    <name type="scientific">Streptomyces aurantiacus</name>
    <dbReference type="NCBI Taxonomy" id="47760"/>
    <lineage>
        <taxon>Bacteria</taxon>
        <taxon>Bacillati</taxon>
        <taxon>Actinomycetota</taxon>
        <taxon>Actinomycetes</taxon>
        <taxon>Kitasatosporales</taxon>
        <taxon>Streptomycetaceae</taxon>
        <taxon>Streptomyces</taxon>
        <taxon>Streptomyces aurantiacus group</taxon>
    </lineage>
</organism>
<proteinExistence type="predicted"/>
<dbReference type="KEGG" id="sgm:GCM10017557_45940"/>
<dbReference type="Proteomes" id="UP000516444">
    <property type="component" value="Chromosome"/>
</dbReference>
<feature type="domain" description="NACHT N-terminal Helical" evidence="1">
    <location>
        <begin position="5"/>
        <end position="225"/>
    </location>
</feature>
<dbReference type="InterPro" id="IPR054567">
    <property type="entry name" value="NNH7"/>
</dbReference>
<name>A0A7G1P9F5_9ACTN</name>
<reference evidence="2 3" key="1">
    <citation type="journal article" date="2014" name="Int. J. Syst. Evol. Microbiol.">
        <title>Complete genome sequence of Corynebacterium casei LMG S-19264T (=DSM 44701T), isolated from a smear-ripened cheese.</title>
        <authorList>
            <consortium name="US DOE Joint Genome Institute (JGI-PGF)"/>
            <person name="Walter F."/>
            <person name="Albersmeier A."/>
            <person name="Kalinowski J."/>
            <person name="Ruckert C."/>
        </authorList>
    </citation>
    <scope>NUCLEOTIDE SEQUENCE [LARGE SCALE GENOMIC DNA]</scope>
    <source>
        <strain evidence="2 3">JCM 4677</strain>
    </source>
</reference>
<keyword evidence="3" id="KW-1185">Reference proteome</keyword>
<sequence>MVARRLLSYRDAVVLLGGDPPALAALDRALGGALSLATGGASDTVLNLFDAQGRILRLSRDLTAGLRDSLRSVDRAERTQRLEAAHAVLVVTAYFTALEQAELPFDWAELRLTQREQISLAGGGDRLGHGFVQTLVATAAPRPAPHLPYEEMLNALVGWYRRLSDRLLDFVQGLAVWDRLSGTGQNGIVLALAECTRAAVDQYQELYARLATEVPEFGFWTGQVEHQATRWALAGVESLLTGLSAAGRPVDVAAALSSAYCAALSRPVLAEGDVPIGVCLPTLEEGYLDPHFKVRPVSGGQSGPAEEEWWSPVPVREDLTEYLAGALTTPEAADAPLVVLGQPGAGKSVLTKVLAARLPAAGFLPVRVILREVPAEAEVQDLIEYAIRAATGERATWPDLVRSAGGLTPVVLFDGFDELLQVTGVSQSDFLVRVAQFQQREADQGRPMLALVTTRTAVADRARYPSGAVALRLEPFTRPQIATWLTMWNRTNQSYFAAQGIRPLSPEATERHVDLASQPLLLLMLALYDASGNLLQRDDTPLDEAELYEDLLAAFAAREVGKSVPALPDHDLAARVEQELQRLSLVAFGMLNRRRQWVTAAELQEDLAALLGRRPAPSAEFRVPLDQAEITLGRFFFVQRAQAVRDEQRLATYEFLHATFGEYLAARLSVHLLVGLLDQRPALSVGPAAVDDDLLYVLLSYAPLSSRQMMRFVRARLQRVPPGDRARLSALLVHVLAAHTFRTEHRHADYRPDQRATSSRHGVYSANLVLLMLAVTGGFAVSDLFPDSDDPAGTWNHRALLWRSAFDEQEWTDFALSLGIRHIWRDERRDLSVGPAGTPPGSPEKVDLYWLYRYPPGHPERGRASWQRPYWDQVRYKIDVSGGTNDAVVRHALDPVFNWLGSTLTTFTGIGDEPPSSVAHDLLELWFASRLGATNEELTALYRRFDRLRGGEDHLAPLFSDLTIGNRVFLLVLELLSVDAPRLPTDLVVRLLHSATFFSSSAEGTVDKRKERVLLVCLALLTADSVLQPDTRQELTHIASMAMRPTALNSEQAAANWVKVHDSGLAGEILGDHPEELLYDDPSDLRAVSPGLLSQIRRIIEASYPHLTAELSRVWLS</sequence>
<dbReference type="InterPro" id="IPR027417">
    <property type="entry name" value="P-loop_NTPase"/>
</dbReference>
<dbReference type="SUPFAM" id="SSF52540">
    <property type="entry name" value="P-loop containing nucleoside triphosphate hydrolases"/>
    <property type="match status" value="1"/>
</dbReference>
<evidence type="ECO:0000313" key="3">
    <source>
        <dbReference type="Proteomes" id="UP000516444"/>
    </source>
</evidence>
<dbReference type="AlphaFoldDB" id="A0A7G1P9F5"/>
<gene>
    <name evidence="2" type="ORF">GCM10017557_45940</name>
</gene>
<evidence type="ECO:0000313" key="2">
    <source>
        <dbReference type="EMBL" id="BCL29735.1"/>
    </source>
</evidence>
<dbReference type="RefSeq" id="WP_382033278.1">
    <property type="nucleotide sequence ID" value="NZ_AP023440.1"/>
</dbReference>
<evidence type="ECO:0000259" key="1">
    <source>
        <dbReference type="Pfam" id="PF22738"/>
    </source>
</evidence>
<accession>A0A7G1P9F5</accession>
<dbReference type="EMBL" id="AP023440">
    <property type="protein sequence ID" value="BCL29735.1"/>
    <property type="molecule type" value="Genomic_DNA"/>
</dbReference>
<dbReference type="Gene3D" id="3.40.50.300">
    <property type="entry name" value="P-loop containing nucleotide triphosphate hydrolases"/>
    <property type="match status" value="1"/>
</dbReference>